<proteinExistence type="predicted"/>
<name>A0A9P8QCA6_WICPI</name>
<reference evidence="3" key="2">
    <citation type="submission" date="2021-01" db="EMBL/GenBank/DDBJ databases">
        <authorList>
            <person name="Schikora-Tamarit M.A."/>
        </authorList>
    </citation>
    <scope>NUCLEOTIDE SEQUENCE</scope>
    <source>
        <strain evidence="3">CBS2887</strain>
    </source>
</reference>
<accession>A0A9P8QCA6</accession>
<reference evidence="3" key="1">
    <citation type="journal article" date="2021" name="Open Biol.">
        <title>Shared evolutionary footprints suggest mitochondrial oxidative damage underlies multiple complex I losses in fungi.</title>
        <authorList>
            <person name="Schikora-Tamarit M.A."/>
            <person name="Marcet-Houben M."/>
            <person name="Nosek J."/>
            <person name="Gabaldon T."/>
        </authorList>
    </citation>
    <scope>NUCLEOTIDE SEQUENCE</scope>
    <source>
        <strain evidence="3">CBS2887</strain>
    </source>
</reference>
<dbReference type="SUPFAM" id="SSF82199">
    <property type="entry name" value="SET domain"/>
    <property type="match status" value="1"/>
</dbReference>
<organism evidence="3 4">
    <name type="scientific">Wickerhamomyces pijperi</name>
    <name type="common">Yeast</name>
    <name type="synonym">Pichia pijperi</name>
    <dbReference type="NCBI Taxonomy" id="599730"/>
    <lineage>
        <taxon>Eukaryota</taxon>
        <taxon>Fungi</taxon>
        <taxon>Dikarya</taxon>
        <taxon>Ascomycota</taxon>
        <taxon>Saccharomycotina</taxon>
        <taxon>Saccharomycetes</taxon>
        <taxon>Phaffomycetales</taxon>
        <taxon>Wickerhamomycetaceae</taxon>
        <taxon>Wickerhamomyces</taxon>
    </lineage>
</organism>
<feature type="region of interest" description="Disordered" evidence="1">
    <location>
        <begin position="587"/>
        <end position="612"/>
    </location>
</feature>
<feature type="compositionally biased region" description="Low complexity" evidence="1">
    <location>
        <begin position="589"/>
        <end position="600"/>
    </location>
</feature>
<dbReference type="PROSITE" id="PS50280">
    <property type="entry name" value="SET"/>
    <property type="match status" value="1"/>
</dbReference>
<sequence length="612" mass="70047">MPLSPQERTTFLDWCLAHPGTSIHPAIEFKSSEIEGTGVFLNPTKLSSEDTQSTEDPVIVLRVPKTLSLSIDTIAESLLTRQLQHEVEIESQSASFVKQGHILISFLSKLRTSFEEQIDPYVRGGLNETNILVGEIQTLMILKEIRNRYPDQYGGETMTGPFAEMDPYFDLLLQIDVNAVKTDQQLYEPYKQLFKFNEREFRYEIESLRNEAVLEAIKETFPHLSITEDIITTNWLRSVEMAVISRILEIPEPLSDSEKEGFAVSSTLVPIIDFVNHSNDLVNCYFDADKDNGDIVLKLDLTKIQGAVSRVDHELELFIQYSDYEDTFRFLHSYAFIPKSHTIRPLYELTIDREYLSKQVVHQECNYNLGLMLRWFQILPNVQFVITYDSANSSMAKVQINLDNNFIVFGFSKGLSYDSEIAVDIVGSTLSEFGSFSDEFVEKYLQLEESLDNDAIVDYPATPFVNSQGEAFENIEDLVKSTEDEEIESLMGQFVEFLNKYATYRLGQLHRFLTQYEQSSTNSSSVIQFVKFEMELLETFQKEVSKAENPQDLIIDSEECDPEWLKLRLTPRTVNNKVRQQMFEEAAADADVTTESADVTGIEESLDDLTVD</sequence>
<dbReference type="Proteomes" id="UP000774326">
    <property type="component" value="Unassembled WGS sequence"/>
</dbReference>
<evidence type="ECO:0000256" key="1">
    <source>
        <dbReference type="SAM" id="MobiDB-lite"/>
    </source>
</evidence>
<feature type="domain" description="SET" evidence="2">
    <location>
        <begin position="25"/>
        <end position="322"/>
    </location>
</feature>
<dbReference type="InterPro" id="IPR046341">
    <property type="entry name" value="SET_dom_sf"/>
</dbReference>
<dbReference type="OrthoDB" id="441812at2759"/>
<gene>
    <name evidence="3" type="ORF">WICPIJ_002139</name>
</gene>
<dbReference type="InterPro" id="IPR001214">
    <property type="entry name" value="SET_dom"/>
</dbReference>
<protein>
    <recommendedName>
        <fullName evidence="2">SET domain-containing protein</fullName>
    </recommendedName>
</protein>
<evidence type="ECO:0000313" key="4">
    <source>
        <dbReference type="Proteomes" id="UP000774326"/>
    </source>
</evidence>
<dbReference type="Gene3D" id="3.90.1410.10">
    <property type="entry name" value="set domain protein methyltransferase, domain 1"/>
    <property type="match status" value="1"/>
</dbReference>
<keyword evidence="4" id="KW-1185">Reference proteome</keyword>
<dbReference type="EMBL" id="JAEUBG010001160">
    <property type="protein sequence ID" value="KAH3686875.1"/>
    <property type="molecule type" value="Genomic_DNA"/>
</dbReference>
<evidence type="ECO:0000259" key="2">
    <source>
        <dbReference type="PROSITE" id="PS50280"/>
    </source>
</evidence>
<evidence type="ECO:0000313" key="3">
    <source>
        <dbReference type="EMBL" id="KAH3686875.1"/>
    </source>
</evidence>
<comment type="caution">
    <text evidence="3">The sequence shown here is derived from an EMBL/GenBank/DDBJ whole genome shotgun (WGS) entry which is preliminary data.</text>
</comment>
<dbReference type="AlphaFoldDB" id="A0A9P8QCA6"/>